<comment type="caution">
    <text evidence="1">The sequence shown here is derived from an EMBL/GenBank/DDBJ whole genome shotgun (WGS) entry which is preliminary data.</text>
</comment>
<dbReference type="Pfam" id="PF22491">
    <property type="entry name" value="DUF6988"/>
    <property type="match status" value="1"/>
</dbReference>
<name>A0A1E7Q754_9GAMM</name>
<protein>
    <submittedName>
        <fullName evidence="1">Uncharacterized protein</fullName>
    </submittedName>
</protein>
<dbReference type="OrthoDB" id="6058394at2"/>
<dbReference type="EMBL" id="MKEK01000001">
    <property type="protein sequence ID" value="OEY70024.1"/>
    <property type="molecule type" value="Genomic_DNA"/>
</dbReference>
<reference evidence="2" key="1">
    <citation type="submission" date="2016-09" db="EMBL/GenBank/DDBJ databases">
        <authorList>
            <person name="Wan X."/>
            <person name="Hou S."/>
        </authorList>
    </citation>
    <scope>NUCLEOTIDE SEQUENCE [LARGE SCALE GENOMIC DNA]</scope>
    <source>
        <strain evidence="2">KH87</strain>
    </source>
</reference>
<evidence type="ECO:0000313" key="1">
    <source>
        <dbReference type="EMBL" id="OEY70024.1"/>
    </source>
</evidence>
<dbReference type="AlphaFoldDB" id="A0A1E7Q754"/>
<dbReference type="InterPro" id="IPR054257">
    <property type="entry name" value="DUF6988"/>
</dbReference>
<keyword evidence="2" id="KW-1185">Reference proteome</keyword>
<gene>
    <name evidence="1" type="ORF">BI198_10935</name>
</gene>
<proteinExistence type="predicted"/>
<dbReference type="RefSeq" id="WP_070049593.1">
    <property type="nucleotide sequence ID" value="NZ_CBCSDO010000007.1"/>
</dbReference>
<organism evidence="1 2">
    <name type="scientific">Rheinheimera salexigens</name>
    <dbReference type="NCBI Taxonomy" id="1628148"/>
    <lineage>
        <taxon>Bacteria</taxon>
        <taxon>Pseudomonadati</taxon>
        <taxon>Pseudomonadota</taxon>
        <taxon>Gammaproteobacteria</taxon>
        <taxon>Chromatiales</taxon>
        <taxon>Chromatiaceae</taxon>
        <taxon>Rheinheimera</taxon>
    </lineage>
</organism>
<dbReference type="STRING" id="1628148.BI198_10935"/>
<evidence type="ECO:0000313" key="2">
    <source>
        <dbReference type="Proteomes" id="UP000242258"/>
    </source>
</evidence>
<dbReference type="Proteomes" id="UP000242258">
    <property type="component" value="Unassembled WGS sequence"/>
</dbReference>
<sequence length="216" mass="24274">MYEKELEALLPRCFEMYDYMAEHVEQLQHLGAMPDLKWQMAFQSGILSFEHGLSSLKLIADGFTSSGFALMRPQYESLIRGFWLMYANTEAWFNKLATAGKVGPDQIKKLETPLIADMLKALDNSEAPKHILGQLNDFRGINNSAFNSFTHSGLAALVSNGVGYEPKVIYDSLRNCNAVAAINMQMLSILAGYEEAMEPIREMHHHFVDCLPIIHG</sequence>
<accession>A0A1E7Q754</accession>